<reference evidence="12" key="1">
    <citation type="submission" date="2016-11" db="EMBL/GenBank/DDBJ databases">
        <authorList>
            <person name="Varghese N."/>
            <person name="Submissions S."/>
        </authorList>
    </citation>
    <scope>NUCLEOTIDE SEQUENCE [LARGE SCALE GENOMIC DNA]</scope>
    <source>
        <strain evidence="12">DSM 16990</strain>
    </source>
</reference>
<evidence type="ECO:0000256" key="1">
    <source>
        <dbReference type="ARBA" id="ARBA00004418"/>
    </source>
</evidence>
<keyword evidence="6" id="KW-0560">Oxidoreductase</keyword>
<evidence type="ECO:0000256" key="2">
    <source>
        <dbReference type="ARBA" id="ARBA00022617"/>
    </source>
</evidence>
<dbReference type="STRING" id="288992.SAMN04488522_105238"/>
<dbReference type="RefSeq" id="WP_073234665.1">
    <property type="nucleotide sequence ID" value="NZ_FQUQ01000005.1"/>
</dbReference>
<dbReference type="GO" id="GO:0046872">
    <property type="term" value="F:metal ion binding"/>
    <property type="evidence" value="ECO:0007669"/>
    <property type="project" value="UniProtKB-KW"/>
</dbReference>
<dbReference type="PROSITE" id="PS51007">
    <property type="entry name" value="CYTC"/>
    <property type="match status" value="1"/>
</dbReference>
<dbReference type="Proteomes" id="UP000184287">
    <property type="component" value="Unassembled WGS sequence"/>
</dbReference>
<evidence type="ECO:0000256" key="8">
    <source>
        <dbReference type="PIRSR" id="PIRSR000294-1"/>
    </source>
</evidence>
<keyword evidence="4" id="KW-0732">Signal</keyword>
<dbReference type="InterPro" id="IPR009056">
    <property type="entry name" value="Cyt_c-like_dom"/>
</dbReference>
<dbReference type="EMBL" id="FQUQ01000005">
    <property type="protein sequence ID" value="SHG36698.1"/>
    <property type="molecule type" value="Genomic_DNA"/>
</dbReference>
<accession>A0A1M5J811</accession>
<dbReference type="OrthoDB" id="9805202at2"/>
<feature type="binding site" description="covalent" evidence="8">
    <location>
        <position position="229"/>
    </location>
    <ligand>
        <name>heme c</name>
        <dbReference type="ChEBI" id="CHEBI:61717"/>
        <label>2</label>
    </ligand>
</feature>
<dbReference type="Pfam" id="PF03150">
    <property type="entry name" value="CCP_MauG"/>
    <property type="match status" value="1"/>
</dbReference>
<gene>
    <name evidence="11" type="ORF">SAMN04488522_105238</name>
</gene>
<feature type="binding site" description="covalent" evidence="8">
    <location>
        <position position="83"/>
    </location>
    <ligand>
        <name>heme c</name>
        <dbReference type="ChEBI" id="CHEBI:61717"/>
        <label>1</label>
    </ligand>
</feature>
<evidence type="ECO:0000256" key="3">
    <source>
        <dbReference type="ARBA" id="ARBA00022723"/>
    </source>
</evidence>
<comment type="cofactor">
    <cofactor evidence="8">
        <name>heme</name>
        <dbReference type="ChEBI" id="CHEBI:30413"/>
    </cofactor>
    <text evidence="8">Binds 2 heme groups.</text>
</comment>
<keyword evidence="2 8" id="KW-0349">Heme</keyword>
<name>A0A1M5J811_9SPHI</name>
<evidence type="ECO:0000313" key="12">
    <source>
        <dbReference type="Proteomes" id="UP000184287"/>
    </source>
</evidence>
<dbReference type="GO" id="GO:0009055">
    <property type="term" value="F:electron transfer activity"/>
    <property type="evidence" value="ECO:0007669"/>
    <property type="project" value="InterPro"/>
</dbReference>
<comment type="subcellular location">
    <subcellularLocation>
        <location evidence="1">Periplasm</location>
    </subcellularLocation>
</comment>
<dbReference type="Gene3D" id="1.10.760.10">
    <property type="entry name" value="Cytochrome c-like domain"/>
    <property type="match status" value="2"/>
</dbReference>
<dbReference type="PANTHER" id="PTHR30600:SF10">
    <property type="entry name" value="BLL6722 PROTEIN"/>
    <property type="match status" value="1"/>
</dbReference>
<keyword evidence="5" id="KW-0574">Periplasm</keyword>
<organism evidence="11 12">
    <name type="scientific">Pedobacter caeni</name>
    <dbReference type="NCBI Taxonomy" id="288992"/>
    <lineage>
        <taxon>Bacteria</taxon>
        <taxon>Pseudomonadati</taxon>
        <taxon>Bacteroidota</taxon>
        <taxon>Sphingobacteriia</taxon>
        <taxon>Sphingobacteriales</taxon>
        <taxon>Sphingobacteriaceae</taxon>
        <taxon>Pedobacter</taxon>
    </lineage>
</organism>
<keyword evidence="12" id="KW-1185">Reference proteome</keyword>
<comment type="PTM">
    <text evidence="8">Binds 2 heme groups per subunit.</text>
</comment>
<feature type="binding site" description="axial binding residue" evidence="9">
    <location>
        <position position="230"/>
    </location>
    <ligand>
        <name>heme c</name>
        <dbReference type="ChEBI" id="CHEBI:61717"/>
        <label>2</label>
    </ligand>
    <ligandPart>
        <name>Fe</name>
        <dbReference type="ChEBI" id="CHEBI:18248"/>
    </ligandPart>
</feature>
<protein>
    <submittedName>
        <fullName evidence="11">Cytochrome c peroxidase</fullName>
    </submittedName>
</protein>
<evidence type="ECO:0000256" key="4">
    <source>
        <dbReference type="ARBA" id="ARBA00022729"/>
    </source>
</evidence>
<keyword evidence="3 9" id="KW-0479">Metal-binding</keyword>
<dbReference type="InterPro" id="IPR004852">
    <property type="entry name" value="Di-haem_cyt_c_peroxidsae"/>
</dbReference>
<evidence type="ECO:0000313" key="11">
    <source>
        <dbReference type="EMBL" id="SHG36698.1"/>
    </source>
</evidence>
<evidence type="ECO:0000256" key="5">
    <source>
        <dbReference type="ARBA" id="ARBA00022764"/>
    </source>
</evidence>
<dbReference type="AlphaFoldDB" id="A0A1M5J811"/>
<feature type="binding site" description="covalent" evidence="8">
    <location>
        <position position="226"/>
    </location>
    <ligand>
        <name>heme c</name>
        <dbReference type="ChEBI" id="CHEBI:61717"/>
        <label>2</label>
    </ligand>
</feature>
<proteinExistence type="predicted"/>
<dbReference type="InterPro" id="IPR051395">
    <property type="entry name" value="Cytochrome_c_Peroxidase/MauG"/>
</dbReference>
<dbReference type="PANTHER" id="PTHR30600">
    <property type="entry name" value="CYTOCHROME C PEROXIDASE-RELATED"/>
    <property type="match status" value="1"/>
</dbReference>
<evidence type="ECO:0000256" key="9">
    <source>
        <dbReference type="PIRSR" id="PIRSR000294-2"/>
    </source>
</evidence>
<dbReference type="GO" id="GO:0004130">
    <property type="term" value="F:cytochrome-c peroxidase activity"/>
    <property type="evidence" value="ECO:0007669"/>
    <property type="project" value="TreeGrafter"/>
</dbReference>
<feature type="domain" description="Cytochrome c" evidence="10">
    <location>
        <begin position="61"/>
        <end position="171"/>
    </location>
</feature>
<evidence type="ECO:0000256" key="6">
    <source>
        <dbReference type="ARBA" id="ARBA00023002"/>
    </source>
</evidence>
<dbReference type="GO" id="GO:0042597">
    <property type="term" value="C:periplasmic space"/>
    <property type="evidence" value="ECO:0007669"/>
    <property type="project" value="UniProtKB-SubCell"/>
</dbReference>
<dbReference type="InterPro" id="IPR036909">
    <property type="entry name" value="Cyt_c-like_dom_sf"/>
</dbReference>
<feature type="binding site" description="covalent" evidence="8">
    <location>
        <position position="86"/>
    </location>
    <ligand>
        <name>heme c</name>
        <dbReference type="ChEBI" id="CHEBI:61717"/>
        <label>1</label>
    </ligand>
</feature>
<evidence type="ECO:0000256" key="7">
    <source>
        <dbReference type="ARBA" id="ARBA00023004"/>
    </source>
</evidence>
<keyword evidence="11" id="KW-0575">Peroxidase</keyword>
<dbReference type="GO" id="GO:0020037">
    <property type="term" value="F:heme binding"/>
    <property type="evidence" value="ECO:0007669"/>
    <property type="project" value="InterPro"/>
</dbReference>
<dbReference type="SUPFAM" id="SSF46626">
    <property type="entry name" value="Cytochrome c"/>
    <property type="match status" value="2"/>
</dbReference>
<dbReference type="InterPro" id="IPR026259">
    <property type="entry name" value="MauG/Cytc_peroxidase"/>
</dbReference>
<sequence>MSGNSPFFRIAAGFFFLSALISCKKEALPEEQTTLLHELELAVPPHFPPVQKDPDNPLTEEGVELGRMLFYDARLSGNNRISCASCHHQELAFSDGIALSNKGVSGMVLPRHAPVLFNLAWAKQGLFWDGGAKNLESQAFGPLTSEDEMHQDLYELERELKAIPDYVSRFKRVFKQEIRSADVVKALSQFQRTLISGGAGYDQYIRKEAGLSSAELNGMNLVLAKCSACHTGPLFTDQGFHNNGLDMVFSEEKEGIYQGHFRVSFNPADMGKFKTPSLRNVMLTAPYMHDGRFKTIEEVLEHYNSGLKTSATLDPGLYQNHGAAGIPLNETEKKEIIAFLGTLSDESFIHNKKKGNPLTL</sequence>
<keyword evidence="7 9" id="KW-0408">Iron</keyword>
<dbReference type="PIRSF" id="PIRSF000294">
    <property type="entry name" value="Cytochrome-c_peroxidase"/>
    <property type="match status" value="1"/>
</dbReference>
<feature type="binding site" description="axial binding residue" evidence="9">
    <location>
        <position position="87"/>
    </location>
    <ligand>
        <name>heme c</name>
        <dbReference type="ChEBI" id="CHEBI:61717"/>
        <label>1</label>
    </ligand>
    <ligandPart>
        <name>Fe</name>
        <dbReference type="ChEBI" id="CHEBI:18248"/>
    </ligandPart>
</feature>
<evidence type="ECO:0000259" key="10">
    <source>
        <dbReference type="PROSITE" id="PS51007"/>
    </source>
</evidence>